<protein>
    <submittedName>
        <fullName evidence="1">Phosphotransferase</fullName>
    </submittedName>
</protein>
<dbReference type="InterPro" id="IPR011009">
    <property type="entry name" value="Kinase-like_dom_sf"/>
</dbReference>
<gene>
    <name evidence="1" type="ORF">GCM10009843_14920</name>
</gene>
<dbReference type="SUPFAM" id="SSF56112">
    <property type="entry name" value="Protein kinase-like (PK-like)"/>
    <property type="match status" value="1"/>
</dbReference>
<evidence type="ECO:0000313" key="1">
    <source>
        <dbReference type="EMBL" id="GAA2121030.1"/>
    </source>
</evidence>
<reference evidence="1 2" key="1">
    <citation type="journal article" date="2019" name="Int. J. Syst. Evol. Microbiol.">
        <title>The Global Catalogue of Microorganisms (GCM) 10K type strain sequencing project: providing services to taxonomists for standard genome sequencing and annotation.</title>
        <authorList>
            <consortium name="The Broad Institute Genomics Platform"/>
            <consortium name="The Broad Institute Genome Sequencing Center for Infectious Disease"/>
            <person name="Wu L."/>
            <person name="Ma J."/>
        </authorList>
    </citation>
    <scope>NUCLEOTIDE SEQUENCE [LARGE SCALE GENOMIC DNA]</scope>
    <source>
        <strain evidence="1 2">JCM 16021</strain>
    </source>
</reference>
<name>A0ABN2Y5C4_9ACTN</name>
<dbReference type="EMBL" id="BAAAQQ010000007">
    <property type="protein sequence ID" value="GAA2121030.1"/>
    <property type="molecule type" value="Genomic_DNA"/>
</dbReference>
<comment type="caution">
    <text evidence="1">The sequence shown here is derived from an EMBL/GenBank/DDBJ whole genome shotgun (WGS) entry which is preliminary data.</text>
</comment>
<evidence type="ECO:0000313" key="2">
    <source>
        <dbReference type="Proteomes" id="UP001500575"/>
    </source>
</evidence>
<organism evidence="1 2">
    <name type="scientific">Nocardioides bigeumensis</name>
    <dbReference type="NCBI Taxonomy" id="433657"/>
    <lineage>
        <taxon>Bacteria</taxon>
        <taxon>Bacillati</taxon>
        <taxon>Actinomycetota</taxon>
        <taxon>Actinomycetes</taxon>
        <taxon>Propionibacteriales</taxon>
        <taxon>Nocardioidaceae</taxon>
        <taxon>Nocardioides</taxon>
    </lineage>
</organism>
<keyword evidence="2" id="KW-1185">Reference proteome</keyword>
<accession>A0ABN2Y5C4</accession>
<proteinExistence type="predicted"/>
<sequence>MERWREEKWLAGVHTWVDERLAAAGLACAGEAEQRHVTPWSTVIRVPTTGGDVWFKANDASMHHESRVVGLLAAEVPDLVPPLIADDTDRGWLLMADAGEWLRSVSPREGHLDHWLEVLPAYAAAQLAMRSHVEDLLSAGVPDRRLPTLVPAYAALMDEIDAEPRFRAAETFVGELVERLAEHGINETLNHDDLHDGQVFVRSGGAGGAGGAGGSGRAGRRVLVMDWGDACVSHPFFTMSVTLQGVLSWGLDDEEDSVDTTPFLEAYLGPFRAAYPGVTQCDLAEAARVAMRLGWACRAVNGHVPGDPGATVNRLKMFVDGRV</sequence>
<dbReference type="Proteomes" id="UP001500575">
    <property type="component" value="Unassembled WGS sequence"/>
</dbReference>